<evidence type="ECO:0000256" key="1">
    <source>
        <dbReference type="SAM" id="MobiDB-lite"/>
    </source>
</evidence>
<keyword evidence="3" id="KW-1185">Reference proteome</keyword>
<evidence type="ECO:0000313" key="3">
    <source>
        <dbReference type="Proteomes" id="UP000270924"/>
    </source>
</evidence>
<proteinExistence type="predicted"/>
<dbReference type="EMBL" id="UYWW01012381">
    <property type="protein sequence ID" value="VDM20822.1"/>
    <property type="molecule type" value="Genomic_DNA"/>
</dbReference>
<gene>
    <name evidence="2" type="ORF">WBA_LOCUS11542</name>
</gene>
<dbReference type="Proteomes" id="UP000270924">
    <property type="component" value="Unassembled WGS sequence"/>
</dbReference>
<organism evidence="2 3">
    <name type="scientific">Wuchereria bancrofti</name>
    <dbReference type="NCBI Taxonomy" id="6293"/>
    <lineage>
        <taxon>Eukaryota</taxon>
        <taxon>Metazoa</taxon>
        <taxon>Ecdysozoa</taxon>
        <taxon>Nematoda</taxon>
        <taxon>Chromadorea</taxon>
        <taxon>Rhabditida</taxon>
        <taxon>Spirurina</taxon>
        <taxon>Spiruromorpha</taxon>
        <taxon>Filarioidea</taxon>
        <taxon>Onchocercidae</taxon>
        <taxon>Wuchereria</taxon>
    </lineage>
</organism>
<feature type="compositionally biased region" description="Acidic residues" evidence="1">
    <location>
        <begin position="82"/>
        <end position="98"/>
    </location>
</feature>
<evidence type="ECO:0000313" key="2">
    <source>
        <dbReference type="EMBL" id="VDM20822.1"/>
    </source>
</evidence>
<reference evidence="2 3" key="1">
    <citation type="submission" date="2018-11" db="EMBL/GenBank/DDBJ databases">
        <authorList>
            <consortium name="Pathogen Informatics"/>
        </authorList>
    </citation>
    <scope>NUCLEOTIDE SEQUENCE [LARGE SCALE GENOMIC DNA]</scope>
</reference>
<protein>
    <submittedName>
        <fullName evidence="2">Uncharacterized protein</fullName>
    </submittedName>
</protein>
<name>A0A3P7GED8_WUCBA</name>
<feature type="region of interest" description="Disordered" evidence="1">
    <location>
        <begin position="77"/>
        <end position="98"/>
    </location>
</feature>
<accession>A0A3P7GED8</accession>
<dbReference type="InParanoid" id="A0A3P7GED8"/>
<sequence>MSYYHITNAPAQYIYDNTFRITGDNLCNIKIDDVTGLLKKEDVLAMENATRIVCQATDARCRRTVLQFAAFDYGRNNNNNVDNDDDDGDNNDDNDYNDDYDAAEAAGRRVAALSCGGDATETTVKSDRHASDDNAYCTAVVTASLAQCSNTIPWVKPNEINPLKRRHKEVSEEG</sequence>
<dbReference type="AlphaFoldDB" id="A0A3P7GED8"/>